<dbReference type="KEGG" id="bgt:106074510"/>
<dbReference type="Pfam" id="PF06119">
    <property type="entry name" value="NIDO"/>
    <property type="match status" value="1"/>
</dbReference>
<sequence length="127" mass="15790">MIRFGTGYDLWWPYFYYSDDYQQGILAPYWSYFNYYTNNGITYYQLYETVVVGESNSVIATATKDIQDFFKLSSFKVTYVLVATWVNAEPYKWYSWVCDYYQWYYQEWWFAQWYKSIYDEYCLKVSY</sequence>
<accession>A0A2C9M8M5</accession>
<dbReference type="GO" id="GO:0007160">
    <property type="term" value="P:cell-matrix adhesion"/>
    <property type="evidence" value="ECO:0007669"/>
    <property type="project" value="InterPro"/>
</dbReference>
<reference evidence="2" key="1">
    <citation type="submission" date="2020-05" db="UniProtKB">
        <authorList>
            <consortium name="EnsemblMetazoa"/>
        </authorList>
    </citation>
    <scope>IDENTIFICATION</scope>
    <source>
        <strain evidence="2">BB02</strain>
    </source>
</reference>
<protein>
    <recommendedName>
        <fullName evidence="1">NIDO domain-containing protein</fullName>
    </recommendedName>
</protein>
<proteinExistence type="predicted"/>
<evidence type="ECO:0000313" key="2">
    <source>
        <dbReference type="EnsemblMetazoa" id="BGLB039818-PA"/>
    </source>
</evidence>
<dbReference type="AlphaFoldDB" id="A0A2C9M8M5"/>
<dbReference type="Proteomes" id="UP000076420">
    <property type="component" value="Unassembled WGS sequence"/>
</dbReference>
<dbReference type="EnsemblMetazoa" id="BGLB039818-RA">
    <property type="protein sequence ID" value="BGLB039818-PA"/>
    <property type="gene ID" value="BGLB039818"/>
</dbReference>
<organism evidence="2 3">
    <name type="scientific">Biomphalaria glabrata</name>
    <name type="common">Bloodfluke planorb</name>
    <name type="synonym">Freshwater snail</name>
    <dbReference type="NCBI Taxonomy" id="6526"/>
    <lineage>
        <taxon>Eukaryota</taxon>
        <taxon>Metazoa</taxon>
        <taxon>Spiralia</taxon>
        <taxon>Lophotrochozoa</taxon>
        <taxon>Mollusca</taxon>
        <taxon>Gastropoda</taxon>
        <taxon>Heterobranchia</taxon>
        <taxon>Euthyneura</taxon>
        <taxon>Panpulmonata</taxon>
        <taxon>Hygrophila</taxon>
        <taxon>Lymnaeoidea</taxon>
        <taxon>Planorbidae</taxon>
        <taxon>Biomphalaria</taxon>
    </lineage>
</organism>
<evidence type="ECO:0000313" key="3">
    <source>
        <dbReference type="Proteomes" id="UP000076420"/>
    </source>
</evidence>
<evidence type="ECO:0000259" key="1">
    <source>
        <dbReference type="Pfam" id="PF06119"/>
    </source>
</evidence>
<feature type="domain" description="NIDO" evidence="1">
    <location>
        <begin position="19"/>
        <end position="92"/>
    </location>
</feature>
<gene>
    <name evidence="2" type="primary">106074510</name>
</gene>
<dbReference type="VEuPathDB" id="VectorBase:BGLB039818"/>
<name>A0A2C9M8M5_BIOGL</name>
<dbReference type="InterPro" id="IPR003886">
    <property type="entry name" value="NIDO_dom"/>
</dbReference>